<protein>
    <submittedName>
        <fullName evidence="1">Uncharacterized protein</fullName>
    </submittedName>
</protein>
<evidence type="ECO:0000313" key="1">
    <source>
        <dbReference type="EMBL" id="BDQ62840.1"/>
    </source>
</evidence>
<name>A0AC59HT06_ENTFL</name>
<sequence>MPRKEFKKEKAWNVLEDEHVAKILEVFQSRKAVDKFSSVVTIEELKENDFNLNIPRYVDTFEPEPVKPLSEIMAEMKQTEQEIAKNNIELAKMMNDLVGTTPEADRQIKEFASFFSEHVGYKDSQKPKRPIKRAEPTEGEQLSLL</sequence>
<dbReference type="Proteomes" id="UP001317613">
    <property type="component" value="Chromosome"/>
</dbReference>
<gene>
    <name evidence="1" type="ORF">EfsSVR2332_29180</name>
</gene>
<evidence type="ECO:0000313" key="2">
    <source>
        <dbReference type="Proteomes" id="UP001317613"/>
    </source>
</evidence>
<dbReference type="EMBL" id="AP026729">
    <property type="protein sequence ID" value="BDQ62840.1"/>
    <property type="molecule type" value="Genomic_DNA"/>
</dbReference>
<accession>A0AC59HT06</accession>
<reference evidence="1" key="1">
    <citation type="submission" date="2022-08" db="EMBL/GenBank/DDBJ databases">
        <title>Molecular epidemiological analysis of five strains of VanD-type vancomycin-resistant Enterococcus faecalis.</title>
        <authorList>
            <person name="Mimura K."/>
            <person name="Hashimoto Y."/>
            <person name="Tomita H."/>
        </authorList>
    </citation>
    <scope>NUCLEOTIDE SEQUENCE</scope>
    <source>
        <strain evidence="1">SVR2332</strain>
    </source>
</reference>
<proteinExistence type="predicted"/>
<organism evidence="1 2">
    <name type="scientific">Enterococcus faecalis</name>
    <name type="common">Streptococcus faecalis</name>
    <dbReference type="NCBI Taxonomy" id="1351"/>
    <lineage>
        <taxon>Bacteria</taxon>
        <taxon>Bacillati</taxon>
        <taxon>Bacillota</taxon>
        <taxon>Bacilli</taxon>
        <taxon>Lactobacillales</taxon>
        <taxon>Enterococcaceae</taxon>
        <taxon>Enterococcus</taxon>
    </lineage>
</organism>